<feature type="chain" id="PRO_5001798419" evidence="1">
    <location>
        <begin position="18"/>
        <end position="259"/>
    </location>
</feature>
<dbReference type="InterPro" id="IPR029032">
    <property type="entry name" value="AhpD-like"/>
</dbReference>
<dbReference type="GO" id="GO:0051920">
    <property type="term" value="F:peroxiredoxin activity"/>
    <property type="evidence" value="ECO:0007669"/>
    <property type="project" value="InterPro"/>
</dbReference>
<dbReference type="InterPro" id="IPR052512">
    <property type="entry name" value="4CMD/NDH-1_regulator"/>
</dbReference>
<evidence type="ECO:0000256" key="1">
    <source>
        <dbReference type="SAM" id="SignalP"/>
    </source>
</evidence>
<evidence type="ECO:0000259" key="2">
    <source>
        <dbReference type="Pfam" id="PF02627"/>
    </source>
</evidence>
<dbReference type="EMBL" id="JPQT01000130">
    <property type="protein sequence ID" value="KFE47026.1"/>
    <property type="molecule type" value="Genomic_DNA"/>
</dbReference>
<dbReference type="Proteomes" id="UP000028643">
    <property type="component" value="Unassembled WGS sequence"/>
</dbReference>
<dbReference type="PANTHER" id="PTHR33570">
    <property type="entry name" value="4-CARBOXYMUCONOLACTONE DECARBOXYLASE FAMILY PROTEIN"/>
    <property type="match status" value="1"/>
</dbReference>
<feature type="signal peptide" evidence="1">
    <location>
        <begin position="1"/>
        <end position="17"/>
    </location>
</feature>
<organism evidence="3 4">
    <name type="scientific">Pseudomonas syringae</name>
    <dbReference type="NCBI Taxonomy" id="317"/>
    <lineage>
        <taxon>Bacteria</taxon>
        <taxon>Pseudomonadati</taxon>
        <taxon>Pseudomonadota</taxon>
        <taxon>Gammaproteobacteria</taxon>
        <taxon>Pseudomonadales</taxon>
        <taxon>Pseudomonadaceae</taxon>
        <taxon>Pseudomonas</taxon>
    </lineage>
</organism>
<dbReference type="PATRIC" id="fig|317.174.peg.4728"/>
<dbReference type="AlphaFoldDB" id="A0A085UV13"/>
<feature type="domain" description="Carboxymuconolactone decarboxylase-like" evidence="2">
    <location>
        <begin position="166"/>
        <end position="249"/>
    </location>
</feature>
<name>A0A085UV13_PSESX</name>
<dbReference type="Gene3D" id="1.20.1290.10">
    <property type="entry name" value="AhpD-like"/>
    <property type="match status" value="1"/>
</dbReference>
<reference evidence="3 4" key="1">
    <citation type="submission" date="2014-07" db="EMBL/GenBank/DDBJ databases">
        <title>Draft Genome Sequences of Environmental Pseudomonas syringae strains.</title>
        <authorList>
            <person name="Baltrus D.A."/>
            <person name="Berge O."/>
            <person name="Morris C."/>
        </authorList>
    </citation>
    <scope>NUCLEOTIDE SEQUENCE [LARGE SCALE GENOMIC DNA]</scope>
    <source>
        <strain evidence="3 4">CEB003</strain>
    </source>
</reference>
<feature type="domain" description="Carboxymuconolactone decarboxylase-like" evidence="2">
    <location>
        <begin position="39"/>
        <end position="122"/>
    </location>
</feature>
<accession>A0A085UV13</accession>
<protein>
    <submittedName>
        <fullName evidence="3">4-carboxymuconolactone decarboxylase</fullName>
    </submittedName>
</protein>
<dbReference type="Pfam" id="PF02627">
    <property type="entry name" value="CMD"/>
    <property type="match status" value="2"/>
</dbReference>
<keyword evidence="1" id="KW-0732">Signal</keyword>
<comment type="caution">
    <text evidence="3">The sequence shown here is derived from an EMBL/GenBank/DDBJ whole genome shotgun (WGS) entry which is preliminary data.</text>
</comment>
<dbReference type="RefSeq" id="WP_047577984.1">
    <property type="nucleotide sequence ID" value="NZ_JPQT01000130.1"/>
</dbReference>
<evidence type="ECO:0000313" key="4">
    <source>
        <dbReference type="Proteomes" id="UP000028643"/>
    </source>
</evidence>
<dbReference type="SUPFAM" id="SSF69118">
    <property type="entry name" value="AhpD-like"/>
    <property type="match status" value="1"/>
</dbReference>
<gene>
    <name evidence="3" type="ORF">IV02_23120</name>
</gene>
<dbReference type="PANTHER" id="PTHR33570:SF9">
    <property type="entry name" value="BLL4600 PROTEIN"/>
    <property type="match status" value="1"/>
</dbReference>
<sequence length="259" mass="27786">MKLAGAALATLCFAAFAEGNQGGGKPDPKPSPDVLAVTPQLYQYTTELLFGEVWKRQELAPRDRSLITLAALVSGGQTAQMTGHLNIGLDNGLKPSEISALITHLAFYSGWPNAMSAVGVAKKVFTERGIRAEQIVPPPTEPLTLDPASEVKRKAAVEAATGDVAPALGRYTNEVLFAELWRQTDLTARDRSLITVAALITQGQVAQLPFHLNRAMDNGLTEIQAAEVVTHLAFYVGWPKAMSAVPVLKAVFESRRNQG</sequence>
<dbReference type="InterPro" id="IPR003779">
    <property type="entry name" value="CMD-like"/>
</dbReference>
<evidence type="ECO:0000313" key="3">
    <source>
        <dbReference type="EMBL" id="KFE47026.1"/>
    </source>
</evidence>
<proteinExistence type="predicted"/>